<feature type="transmembrane region" description="Helical" evidence="1">
    <location>
        <begin position="252"/>
        <end position="272"/>
    </location>
</feature>
<evidence type="ECO:0000313" key="2">
    <source>
        <dbReference type="EMBL" id="GAA0232491.1"/>
    </source>
</evidence>
<sequence length="344" mass="37815">MLDLLLNEQSEVRMYTENDLEQAIEKGIFTASAVEQFRQDRLQRRNTHFADEEDFKLVSSFNDIFVLMACALLLLSTGWVLQAASPALAALVVAGLSWGLAEFFVLKRKMALPGIFLLVSFVGSIFAAVMLTIGWPSENGFMLAGSVAAVAAWCHWKRFKVPITVAAGTASAVVFIVSLLVSLFPSLKSYLSWLMFGGGLVVFIVAMRWDAADLKRVTGKSDVAFWLHLTAAPLIVHPIFSTLGIFDGQHSSASLALIMGLYLLLTLVSLVIDRRAFMVSALVYVLVALTKLLDTYGLAGDSFAYVGVFIGFSLLLLSGFWHKVRYQLVRHLPASWQAKVPVIQ</sequence>
<keyword evidence="1" id="KW-0472">Membrane</keyword>
<evidence type="ECO:0000256" key="1">
    <source>
        <dbReference type="SAM" id="Phobius"/>
    </source>
</evidence>
<protein>
    <recommendedName>
        <fullName evidence="4">DUF2157 domain-containing protein</fullName>
    </recommendedName>
</protein>
<name>A0ABN0TXP9_9GAMM</name>
<gene>
    <name evidence="2" type="ORF">GCM10008964_24650</name>
</gene>
<proteinExistence type="predicted"/>
<dbReference type="Proteomes" id="UP001501476">
    <property type="component" value="Unassembled WGS sequence"/>
</dbReference>
<comment type="caution">
    <text evidence="2">The sequence shown here is derived from an EMBL/GenBank/DDBJ whole genome shotgun (WGS) entry which is preliminary data.</text>
</comment>
<organism evidence="2 3">
    <name type="scientific">Methylophaga marina</name>
    <dbReference type="NCBI Taxonomy" id="45495"/>
    <lineage>
        <taxon>Bacteria</taxon>
        <taxon>Pseudomonadati</taxon>
        <taxon>Pseudomonadota</taxon>
        <taxon>Gammaproteobacteria</taxon>
        <taxon>Thiotrichales</taxon>
        <taxon>Piscirickettsiaceae</taxon>
        <taxon>Methylophaga</taxon>
    </lineage>
</organism>
<feature type="transmembrane region" description="Helical" evidence="1">
    <location>
        <begin position="87"/>
        <end position="105"/>
    </location>
</feature>
<feature type="transmembrane region" description="Helical" evidence="1">
    <location>
        <begin position="190"/>
        <end position="211"/>
    </location>
</feature>
<feature type="transmembrane region" description="Helical" evidence="1">
    <location>
        <begin position="303"/>
        <end position="321"/>
    </location>
</feature>
<feature type="transmembrane region" description="Helical" evidence="1">
    <location>
        <begin position="112"/>
        <end position="133"/>
    </location>
</feature>
<keyword evidence="3" id="KW-1185">Reference proteome</keyword>
<evidence type="ECO:0000313" key="3">
    <source>
        <dbReference type="Proteomes" id="UP001501476"/>
    </source>
</evidence>
<keyword evidence="1" id="KW-1133">Transmembrane helix</keyword>
<feature type="transmembrane region" description="Helical" evidence="1">
    <location>
        <begin position="223"/>
        <end position="246"/>
    </location>
</feature>
<evidence type="ECO:0008006" key="4">
    <source>
        <dbReference type="Google" id="ProtNLM"/>
    </source>
</evidence>
<dbReference type="RefSeq" id="WP_286306042.1">
    <property type="nucleotide sequence ID" value="NZ_AP027741.1"/>
</dbReference>
<reference evidence="2 3" key="1">
    <citation type="journal article" date="2019" name="Int. J. Syst. Evol. Microbiol.">
        <title>The Global Catalogue of Microorganisms (GCM) 10K type strain sequencing project: providing services to taxonomists for standard genome sequencing and annotation.</title>
        <authorList>
            <consortium name="The Broad Institute Genomics Platform"/>
            <consortium name="The Broad Institute Genome Sequencing Center for Infectious Disease"/>
            <person name="Wu L."/>
            <person name="Ma J."/>
        </authorList>
    </citation>
    <scope>NUCLEOTIDE SEQUENCE [LARGE SCALE GENOMIC DNA]</scope>
    <source>
        <strain evidence="2 3">JCM 6886</strain>
    </source>
</reference>
<accession>A0ABN0TXP9</accession>
<dbReference type="EMBL" id="BAAADG010000018">
    <property type="protein sequence ID" value="GAA0232491.1"/>
    <property type="molecule type" value="Genomic_DNA"/>
</dbReference>
<feature type="transmembrane region" description="Helical" evidence="1">
    <location>
        <begin position="163"/>
        <end position="184"/>
    </location>
</feature>
<feature type="transmembrane region" description="Helical" evidence="1">
    <location>
        <begin position="64"/>
        <end position="81"/>
    </location>
</feature>
<keyword evidence="1" id="KW-0812">Transmembrane</keyword>